<dbReference type="InterPro" id="IPR036569">
    <property type="entry name" value="RpiB_LacA_LacB_sf"/>
</dbReference>
<dbReference type="Gene3D" id="3.40.1400.10">
    <property type="entry name" value="Sugar-phosphate isomerase, RpiB/LacA/LacB"/>
    <property type="match status" value="1"/>
</dbReference>
<dbReference type="PANTHER" id="PTHR30345:SF0">
    <property type="entry name" value="DNA DAMAGE-REPAIR_TOLERATION PROTEIN DRT102"/>
    <property type="match status" value="1"/>
</dbReference>
<evidence type="ECO:0000256" key="1">
    <source>
        <dbReference type="ARBA" id="ARBA00008754"/>
    </source>
</evidence>
<organism evidence="2 3">
    <name type="scientific">Bacillus cereus</name>
    <dbReference type="NCBI Taxonomy" id="1396"/>
    <lineage>
        <taxon>Bacteria</taxon>
        <taxon>Bacillati</taxon>
        <taxon>Bacillota</taxon>
        <taxon>Bacilli</taxon>
        <taxon>Bacillales</taxon>
        <taxon>Bacillaceae</taxon>
        <taxon>Bacillus</taxon>
        <taxon>Bacillus cereus group</taxon>
    </lineage>
</organism>
<protein>
    <submittedName>
        <fullName evidence="2">RpiB/LacA/LacB family sugar-phosphate isomerase</fullName>
    </submittedName>
</protein>
<dbReference type="GO" id="GO:0005975">
    <property type="term" value="P:carbohydrate metabolic process"/>
    <property type="evidence" value="ECO:0007669"/>
    <property type="project" value="InterPro"/>
</dbReference>
<evidence type="ECO:0000313" key="2">
    <source>
        <dbReference type="EMBL" id="MCQ6288828.1"/>
    </source>
</evidence>
<dbReference type="InterPro" id="IPR003500">
    <property type="entry name" value="RpiB_LacA_LacB"/>
</dbReference>
<dbReference type="EMBL" id="JANHEB010000094">
    <property type="protein sequence ID" value="MCQ6288828.1"/>
    <property type="molecule type" value="Genomic_DNA"/>
</dbReference>
<reference evidence="2" key="1">
    <citation type="submission" date="2022-07" db="EMBL/GenBank/DDBJ databases">
        <title>Identification and characterization of Bacillus thuringiensis and other Bacillus cereus group isolates from spinach by whole genome sequencing.</title>
        <authorList>
            <person name="Zao X."/>
            <person name="Zervas A."/>
            <person name="Hendriks M."/>
            <person name="Rajkovic A."/>
            <person name="Van Overbeek L."/>
            <person name="Hendriksen N.B."/>
            <person name="Uyttendaele M."/>
        </authorList>
    </citation>
    <scope>NUCLEOTIDE SEQUENCE</scope>
    <source>
        <strain evidence="2">781001F-1</strain>
    </source>
</reference>
<sequence length="164" mass="17866">MRIIIGADPVGFVLKNAVKDSLQKESIVVTDITETDDVDYYSVGFEVGKAISEGKYDLGFMFCGTGMGVNIVANKFNGVYSALCESVETAALSRKINNANVLAMGGMIVTPYLAKKMVKAFMETEFSYGLAEADPSFLQSAYKTVQNLEPKITQYNVEKTTPNN</sequence>
<dbReference type="Pfam" id="PF02502">
    <property type="entry name" value="LacAB_rpiB"/>
    <property type="match status" value="1"/>
</dbReference>
<dbReference type="GO" id="GO:0016861">
    <property type="term" value="F:intramolecular oxidoreductase activity, interconverting aldoses and ketoses"/>
    <property type="evidence" value="ECO:0007669"/>
    <property type="project" value="UniProtKB-ARBA"/>
</dbReference>
<comment type="caution">
    <text evidence="2">The sequence shown here is derived from an EMBL/GenBank/DDBJ whole genome shotgun (WGS) entry which is preliminary data.</text>
</comment>
<dbReference type="RefSeq" id="WP_256425402.1">
    <property type="nucleotide sequence ID" value="NZ_JANHDY010000124.1"/>
</dbReference>
<dbReference type="NCBIfam" id="TIGR00689">
    <property type="entry name" value="rpiB_lacA_lacB"/>
    <property type="match status" value="1"/>
</dbReference>
<keyword evidence="2" id="KW-0413">Isomerase</keyword>
<gene>
    <name evidence="2" type="ORF">NPM19_30050</name>
</gene>
<dbReference type="PANTHER" id="PTHR30345">
    <property type="entry name" value="RIBOSE-5-PHOSPHATE ISOMERASE B"/>
    <property type="match status" value="1"/>
</dbReference>
<dbReference type="Proteomes" id="UP001204643">
    <property type="component" value="Unassembled WGS sequence"/>
</dbReference>
<dbReference type="AlphaFoldDB" id="A0AAW5L939"/>
<comment type="similarity">
    <text evidence="1">Belongs to the LacAB/RpiB family.</text>
</comment>
<proteinExistence type="inferred from homology"/>
<dbReference type="SUPFAM" id="SSF89623">
    <property type="entry name" value="Ribose/Galactose isomerase RpiB/AlsB"/>
    <property type="match status" value="1"/>
</dbReference>
<accession>A0AAW5L939</accession>
<evidence type="ECO:0000313" key="3">
    <source>
        <dbReference type="Proteomes" id="UP001204643"/>
    </source>
</evidence>
<name>A0AAW5L939_BACCE</name>